<reference evidence="2 3" key="1">
    <citation type="submission" date="2018-02" db="EMBL/GenBank/DDBJ databases">
        <title>The genomes of Aspergillus section Nigri reveals drivers in fungal speciation.</title>
        <authorList>
            <consortium name="DOE Joint Genome Institute"/>
            <person name="Vesth T.C."/>
            <person name="Nybo J."/>
            <person name="Theobald S."/>
            <person name="Brandl J."/>
            <person name="Frisvad J.C."/>
            <person name="Nielsen K.F."/>
            <person name="Lyhne E.K."/>
            <person name="Kogle M.E."/>
            <person name="Kuo A."/>
            <person name="Riley R."/>
            <person name="Clum A."/>
            <person name="Nolan M."/>
            <person name="Lipzen A."/>
            <person name="Salamov A."/>
            <person name="Henrissat B."/>
            <person name="Wiebenga A."/>
            <person name="De vries R.P."/>
            <person name="Grigoriev I.V."/>
            <person name="Mortensen U.H."/>
            <person name="Andersen M.R."/>
            <person name="Baker S.E."/>
        </authorList>
    </citation>
    <scope>NUCLEOTIDE SEQUENCE [LARGE SCALE GENOMIC DNA]</scope>
    <source>
        <strain evidence="2 3">CBS 101889</strain>
    </source>
</reference>
<dbReference type="OrthoDB" id="3858188at2759"/>
<feature type="region of interest" description="Disordered" evidence="1">
    <location>
        <begin position="218"/>
        <end position="242"/>
    </location>
</feature>
<dbReference type="GeneID" id="37195980"/>
<protein>
    <submittedName>
        <fullName evidence="2">Uncharacterized protein</fullName>
    </submittedName>
</protein>
<dbReference type="AlphaFoldDB" id="A0A395I043"/>
<sequence length="255" mass="29215">MTPAAAASGTIKSTSAASENLSRYQKIRHRLEWKLKHLVDGYRQATSTAADATVEKLAFAEQMFKLDFYEYYSYLERGIVHLLLVFGLRVSGSSASSSGPRRRWGDDDDEDSNRGGYTHRYHANVLDALRDPDSPFYEVLGSGERFAQLQKAKELRNRWKYADMTPEERERDPQTWRAAYKAWKDARTPLARYDFDHMLIQILKGLAEAAELAQQRLDEVSRRAGEDTDDDSDSDDSDVSDEYDFMVDAMDWEAV</sequence>
<keyword evidence="3" id="KW-1185">Reference proteome</keyword>
<feature type="region of interest" description="Disordered" evidence="1">
    <location>
        <begin position="92"/>
        <end position="116"/>
    </location>
</feature>
<dbReference type="RefSeq" id="XP_025552574.1">
    <property type="nucleotide sequence ID" value="XM_025691691.1"/>
</dbReference>
<dbReference type="VEuPathDB" id="FungiDB:BO97DRAFT_343024"/>
<evidence type="ECO:0000256" key="1">
    <source>
        <dbReference type="SAM" id="MobiDB-lite"/>
    </source>
</evidence>
<dbReference type="Proteomes" id="UP000248961">
    <property type="component" value="Unassembled WGS sequence"/>
</dbReference>
<dbReference type="STRING" id="1450537.A0A395I043"/>
<accession>A0A395I043</accession>
<name>A0A395I043_ASPHC</name>
<dbReference type="EMBL" id="KZ824279">
    <property type="protein sequence ID" value="RAL13420.1"/>
    <property type="molecule type" value="Genomic_DNA"/>
</dbReference>
<feature type="compositionally biased region" description="Acidic residues" evidence="1">
    <location>
        <begin position="227"/>
        <end position="242"/>
    </location>
</feature>
<evidence type="ECO:0000313" key="3">
    <source>
        <dbReference type="Proteomes" id="UP000248961"/>
    </source>
</evidence>
<organism evidence="2 3">
    <name type="scientific">Aspergillus homomorphus (strain CBS 101889)</name>
    <dbReference type="NCBI Taxonomy" id="1450537"/>
    <lineage>
        <taxon>Eukaryota</taxon>
        <taxon>Fungi</taxon>
        <taxon>Dikarya</taxon>
        <taxon>Ascomycota</taxon>
        <taxon>Pezizomycotina</taxon>
        <taxon>Eurotiomycetes</taxon>
        <taxon>Eurotiomycetidae</taxon>
        <taxon>Eurotiales</taxon>
        <taxon>Aspergillaceae</taxon>
        <taxon>Aspergillus</taxon>
        <taxon>Aspergillus subgen. Circumdati</taxon>
    </lineage>
</organism>
<evidence type="ECO:0000313" key="2">
    <source>
        <dbReference type="EMBL" id="RAL13420.1"/>
    </source>
</evidence>
<proteinExistence type="predicted"/>
<gene>
    <name evidence="2" type="ORF">BO97DRAFT_343024</name>
</gene>